<sequence length="73" mass="8916">MSAKKMSEAMSHQYRELEQERVVMDMFIECFMTMLAQKQRLERIQAEIDLALETQDKQRFYRLTTRLRRLQGE</sequence>
<dbReference type="InterPro" id="IPR027393">
    <property type="entry name" value="Virus_scaffolding_prot_C"/>
</dbReference>
<gene>
    <name evidence="2" type="ORF">HCA69_06240</name>
</gene>
<protein>
    <submittedName>
        <fullName evidence="2">IDEAL domain-containing protein</fullName>
    </submittedName>
</protein>
<name>A0A7X0Y2T1_9LIST</name>
<proteinExistence type="predicted"/>
<evidence type="ECO:0000313" key="3">
    <source>
        <dbReference type="Proteomes" id="UP000535908"/>
    </source>
</evidence>
<evidence type="ECO:0000259" key="1">
    <source>
        <dbReference type="SMART" id="SM00914"/>
    </source>
</evidence>
<accession>A0A7X0Y2T1</accession>
<dbReference type="InterPro" id="IPR014957">
    <property type="entry name" value="IDEAL_dom"/>
</dbReference>
<feature type="domain" description="IDEAL" evidence="1">
    <location>
        <begin position="31"/>
        <end position="67"/>
    </location>
</feature>
<dbReference type="AlphaFoldDB" id="A0A7X0Y2T1"/>
<dbReference type="Proteomes" id="UP000535908">
    <property type="component" value="Unassembled WGS sequence"/>
</dbReference>
<organism evidence="2 3">
    <name type="scientific">Listeria grandensis</name>
    <dbReference type="NCBI Taxonomy" id="1494963"/>
    <lineage>
        <taxon>Bacteria</taxon>
        <taxon>Bacillati</taxon>
        <taxon>Bacillota</taxon>
        <taxon>Bacilli</taxon>
        <taxon>Bacillales</taxon>
        <taxon>Listeriaceae</taxon>
        <taxon>Listeria</taxon>
    </lineage>
</organism>
<comment type="caution">
    <text evidence="2">The sequence shown here is derived from an EMBL/GenBank/DDBJ whole genome shotgun (WGS) entry which is preliminary data.</text>
</comment>
<dbReference type="EMBL" id="JAARWN010000003">
    <property type="protein sequence ID" value="MBC1935960.1"/>
    <property type="molecule type" value="Genomic_DNA"/>
</dbReference>
<reference evidence="2 3" key="1">
    <citation type="submission" date="2020-03" db="EMBL/GenBank/DDBJ databases">
        <title>Soil Listeria distribution.</title>
        <authorList>
            <person name="Liao J."/>
            <person name="Wiedmann M."/>
        </authorList>
    </citation>
    <scope>NUCLEOTIDE SEQUENCE [LARGE SCALE GENOMIC DNA]</scope>
    <source>
        <strain evidence="2 3">FSL L7-0741</strain>
    </source>
</reference>
<dbReference type="RefSeq" id="WP_185409787.1">
    <property type="nucleotide sequence ID" value="NZ_JAARRE010000005.1"/>
</dbReference>
<evidence type="ECO:0000313" key="2">
    <source>
        <dbReference type="EMBL" id="MBC1935960.1"/>
    </source>
</evidence>
<dbReference type="SMART" id="SM00914">
    <property type="entry name" value="IDEAL"/>
    <property type="match status" value="1"/>
</dbReference>
<dbReference type="Pfam" id="PF08858">
    <property type="entry name" value="IDEAL"/>
    <property type="match status" value="1"/>
</dbReference>
<dbReference type="Gene3D" id="4.10.810.10">
    <property type="entry name" value="Virus Scaffolding Protein, Chain A"/>
    <property type="match status" value="1"/>
</dbReference>